<name>A0ACC2NHI9_9HYME</name>
<dbReference type="EMBL" id="CM056743">
    <property type="protein sequence ID" value="KAJ8670566.1"/>
    <property type="molecule type" value="Genomic_DNA"/>
</dbReference>
<proteinExistence type="predicted"/>
<reference evidence="1" key="1">
    <citation type="submission" date="2023-04" db="EMBL/GenBank/DDBJ databases">
        <title>A chromosome-level genome assembly of the parasitoid wasp Eretmocerus hayati.</title>
        <authorList>
            <person name="Zhong Y."/>
            <person name="Liu S."/>
            <person name="Liu Y."/>
        </authorList>
    </citation>
    <scope>NUCLEOTIDE SEQUENCE</scope>
    <source>
        <strain evidence="1">ZJU_SS_LIU_2023</strain>
    </source>
</reference>
<comment type="caution">
    <text evidence="1">The sequence shown here is derived from an EMBL/GenBank/DDBJ whole genome shotgun (WGS) entry which is preliminary data.</text>
</comment>
<evidence type="ECO:0000313" key="1">
    <source>
        <dbReference type="EMBL" id="KAJ8670566.1"/>
    </source>
</evidence>
<organism evidence="1 2">
    <name type="scientific">Eretmocerus hayati</name>
    <dbReference type="NCBI Taxonomy" id="131215"/>
    <lineage>
        <taxon>Eukaryota</taxon>
        <taxon>Metazoa</taxon>
        <taxon>Ecdysozoa</taxon>
        <taxon>Arthropoda</taxon>
        <taxon>Hexapoda</taxon>
        <taxon>Insecta</taxon>
        <taxon>Pterygota</taxon>
        <taxon>Neoptera</taxon>
        <taxon>Endopterygota</taxon>
        <taxon>Hymenoptera</taxon>
        <taxon>Apocrita</taxon>
        <taxon>Proctotrupomorpha</taxon>
        <taxon>Chalcidoidea</taxon>
        <taxon>Aphelinidae</taxon>
        <taxon>Aphelininae</taxon>
        <taxon>Eretmocerus</taxon>
    </lineage>
</organism>
<sequence>MSCLHLSHALPWSQLAESDFVTYKCSGVSLPVGSCGLIHVENKRTKCQVKNREFLDDRVCPSDTCETVGKQIFRKNDDKFYELRGFPNITCAHFINCFKTAVTEFANSFSKKNLADDNKSNRKKITLQDEDVKQLGEEAEEILERDKGWKALDDYGLWWNYCHCHCHCQLITLLMEAKKLSTILSFDEQVLKDFFKCQHGGQAVGNNLSFLLYHVFGVYIHTNLILCCNFENEPEKWGFMAPGTYDRKMLSTDCDGQTFLQASRQYLADDVYMKDFDATKQMIKDCFEFIYFSKILYDKVRPELDFYSYYLGIRPAELNQQK</sequence>
<evidence type="ECO:0000313" key="2">
    <source>
        <dbReference type="Proteomes" id="UP001239111"/>
    </source>
</evidence>
<protein>
    <submittedName>
        <fullName evidence="1">Uncharacterized protein</fullName>
    </submittedName>
</protein>
<gene>
    <name evidence="1" type="ORF">QAD02_001825</name>
</gene>
<keyword evidence="2" id="KW-1185">Reference proteome</keyword>
<accession>A0ACC2NHI9</accession>
<dbReference type="Proteomes" id="UP001239111">
    <property type="component" value="Chromosome 3"/>
</dbReference>